<keyword evidence="8" id="KW-0472">Membrane</keyword>
<evidence type="ECO:0000256" key="1">
    <source>
        <dbReference type="ARBA" id="ARBA00000085"/>
    </source>
</evidence>
<keyword evidence="8" id="KW-0812">Transmembrane</keyword>
<accession>A0A934WQW5</accession>
<feature type="domain" description="Histidine kinase" evidence="9">
    <location>
        <begin position="195"/>
        <end position="406"/>
    </location>
</feature>
<evidence type="ECO:0000256" key="2">
    <source>
        <dbReference type="ARBA" id="ARBA00004370"/>
    </source>
</evidence>
<dbReference type="SMART" id="SM00387">
    <property type="entry name" value="HATPase_c"/>
    <property type="match status" value="1"/>
</dbReference>
<dbReference type="EMBL" id="JAEQMG010000035">
    <property type="protein sequence ID" value="MBK6087484.1"/>
    <property type="molecule type" value="Genomic_DNA"/>
</dbReference>
<dbReference type="GO" id="GO:0000155">
    <property type="term" value="F:phosphorelay sensor kinase activity"/>
    <property type="evidence" value="ECO:0007669"/>
    <property type="project" value="InterPro"/>
</dbReference>
<comment type="caution">
    <text evidence="10">The sequence shown here is derived from an EMBL/GenBank/DDBJ whole genome shotgun (WGS) entry which is preliminary data.</text>
</comment>
<keyword evidence="8" id="KW-1133">Transmembrane helix</keyword>
<feature type="transmembrane region" description="Helical" evidence="8">
    <location>
        <begin position="12"/>
        <end position="33"/>
    </location>
</feature>
<dbReference type="GO" id="GO:0016036">
    <property type="term" value="P:cellular response to phosphate starvation"/>
    <property type="evidence" value="ECO:0007669"/>
    <property type="project" value="TreeGrafter"/>
</dbReference>
<sequence length="416" mass="47305">MKKLRRKIVLGVFISATIVFALTILFVSIFLNAEITRRADAMTELIADNQGEVPPKSEINKPSLFNIYSYNEDSPFRMRYFAVKYEENDHVVVYVDHNVSIDEGKAVAMADIVKMSNLKTGDYNDFRYRVSDENDMVIFVDYTYEYNAVDLLTLMLSLLAVVFIVLITVVFWFLSNRIVKPFEENSRMQKQFITDASHEIKTPIAIISANAEVLAYKNGESEWLNNITTQVTRISELVGELLTLNRLEEVDEISDIEAVNLSEMTEAVCADFEEVFRAKNVQTSYELQPDVTINGNTDQLKRLVSVLVENASKYVTDEGEFRVKLNKELRHTTLSIYNTCEVDQEADYKHLFDRFYRPDSSRTSSTGGHGIGLSIAKRITVLHGGSIEAVPSEEGLTFNVKLSNRLKAHHKKGSEK</sequence>
<dbReference type="AlphaFoldDB" id="A0A934WQW5"/>
<organism evidence="10 11">
    <name type="scientific">Ruminococcus difficilis</name>
    <dbReference type="NCBI Taxonomy" id="2763069"/>
    <lineage>
        <taxon>Bacteria</taxon>
        <taxon>Bacillati</taxon>
        <taxon>Bacillota</taxon>
        <taxon>Clostridia</taxon>
        <taxon>Eubacteriales</taxon>
        <taxon>Oscillospiraceae</taxon>
        <taxon>Ruminococcus</taxon>
    </lineage>
</organism>
<dbReference type="Pfam" id="PF00512">
    <property type="entry name" value="HisKA"/>
    <property type="match status" value="1"/>
</dbReference>
<dbReference type="Proteomes" id="UP000633365">
    <property type="component" value="Unassembled WGS sequence"/>
</dbReference>
<dbReference type="GO" id="GO:0005886">
    <property type="term" value="C:plasma membrane"/>
    <property type="evidence" value="ECO:0007669"/>
    <property type="project" value="TreeGrafter"/>
</dbReference>
<dbReference type="PANTHER" id="PTHR45453">
    <property type="entry name" value="PHOSPHATE REGULON SENSOR PROTEIN PHOR"/>
    <property type="match status" value="1"/>
</dbReference>
<dbReference type="RefSeq" id="WP_201426787.1">
    <property type="nucleotide sequence ID" value="NZ_JAEQMG010000035.1"/>
</dbReference>
<dbReference type="Gene3D" id="3.30.565.10">
    <property type="entry name" value="Histidine kinase-like ATPase, C-terminal domain"/>
    <property type="match status" value="1"/>
</dbReference>
<dbReference type="InterPro" id="IPR004358">
    <property type="entry name" value="Sig_transdc_His_kin-like_C"/>
</dbReference>
<dbReference type="InterPro" id="IPR036890">
    <property type="entry name" value="HATPase_C_sf"/>
</dbReference>
<dbReference type="EC" id="2.7.13.3" evidence="3"/>
<dbReference type="InterPro" id="IPR003594">
    <property type="entry name" value="HATPase_dom"/>
</dbReference>
<dbReference type="SUPFAM" id="SSF47384">
    <property type="entry name" value="Homodimeric domain of signal transducing histidine kinase"/>
    <property type="match status" value="1"/>
</dbReference>
<dbReference type="InterPro" id="IPR005467">
    <property type="entry name" value="His_kinase_dom"/>
</dbReference>
<evidence type="ECO:0000259" key="9">
    <source>
        <dbReference type="PROSITE" id="PS50109"/>
    </source>
</evidence>
<evidence type="ECO:0000256" key="7">
    <source>
        <dbReference type="ARBA" id="ARBA00023012"/>
    </source>
</evidence>
<evidence type="ECO:0000313" key="11">
    <source>
        <dbReference type="Proteomes" id="UP000633365"/>
    </source>
</evidence>
<evidence type="ECO:0000313" key="10">
    <source>
        <dbReference type="EMBL" id="MBK6087484.1"/>
    </source>
</evidence>
<dbReference type="PROSITE" id="PS50109">
    <property type="entry name" value="HIS_KIN"/>
    <property type="match status" value="1"/>
</dbReference>
<dbReference type="SMART" id="SM00388">
    <property type="entry name" value="HisKA"/>
    <property type="match status" value="1"/>
</dbReference>
<gene>
    <name evidence="10" type="ORF">JKK62_02260</name>
</gene>
<keyword evidence="4" id="KW-0597">Phosphoprotein</keyword>
<dbReference type="SUPFAM" id="SSF55874">
    <property type="entry name" value="ATPase domain of HSP90 chaperone/DNA topoisomerase II/histidine kinase"/>
    <property type="match status" value="1"/>
</dbReference>
<dbReference type="Pfam" id="PF02518">
    <property type="entry name" value="HATPase_c"/>
    <property type="match status" value="1"/>
</dbReference>
<evidence type="ECO:0000256" key="3">
    <source>
        <dbReference type="ARBA" id="ARBA00012438"/>
    </source>
</evidence>
<evidence type="ECO:0000256" key="4">
    <source>
        <dbReference type="ARBA" id="ARBA00022553"/>
    </source>
</evidence>
<proteinExistence type="predicted"/>
<dbReference type="PANTHER" id="PTHR45453:SF1">
    <property type="entry name" value="PHOSPHATE REGULON SENSOR PROTEIN PHOR"/>
    <property type="match status" value="1"/>
</dbReference>
<dbReference type="Gene3D" id="1.10.287.130">
    <property type="match status" value="1"/>
</dbReference>
<dbReference type="InterPro" id="IPR003661">
    <property type="entry name" value="HisK_dim/P_dom"/>
</dbReference>
<comment type="catalytic activity">
    <reaction evidence="1">
        <text>ATP + protein L-histidine = ADP + protein N-phospho-L-histidine.</text>
        <dbReference type="EC" id="2.7.13.3"/>
    </reaction>
</comment>
<evidence type="ECO:0000256" key="6">
    <source>
        <dbReference type="ARBA" id="ARBA00022777"/>
    </source>
</evidence>
<feature type="transmembrane region" description="Helical" evidence="8">
    <location>
        <begin position="151"/>
        <end position="174"/>
    </location>
</feature>
<keyword evidence="6" id="KW-0418">Kinase</keyword>
<name>A0A934WQW5_9FIRM</name>
<protein>
    <recommendedName>
        <fullName evidence="3">histidine kinase</fullName>
        <ecNumber evidence="3">2.7.13.3</ecNumber>
    </recommendedName>
</protein>
<dbReference type="PRINTS" id="PR00344">
    <property type="entry name" value="BCTRLSENSOR"/>
</dbReference>
<keyword evidence="5" id="KW-0808">Transferase</keyword>
<dbReference type="GO" id="GO:0004721">
    <property type="term" value="F:phosphoprotein phosphatase activity"/>
    <property type="evidence" value="ECO:0007669"/>
    <property type="project" value="TreeGrafter"/>
</dbReference>
<reference evidence="10" key="1">
    <citation type="submission" date="2021-01" db="EMBL/GenBank/DDBJ databases">
        <title>Genome public.</title>
        <authorList>
            <person name="Liu C."/>
            <person name="Sun Q."/>
        </authorList>
    </citation>
    <scope>NUCLEOTIDE SEQUENCE</scope>
    <source>
        <strain evidence="10">M6</strain>
    </source>
</reference>
<evidence type="ECO:0000256" key="5">
    <source>
        <dbReference type="ARBA" id="ARBA00022679"/>
    </source>
</evidence>
<keyword evidence="7" id="KW-0902">Two-component regulatory system</keyword>
<dbReference type="InterPro" id="IPR050351">
    <property type="entry name" value="BphY/WalK/GraS-like"/>
</dbReference>
<dbReference type="CDD" id="cd00082">
    <property type="entry name" value="HisKA"/>
    <property type="match status" value="1"/>
</dbReference>
<comment type="subcellular location">
    <subcellularLocation>
        <location evidence="2">Membrane</location>
    </subcellularLocation>
</comment>
<keyword evidence="11" id="KW-1185">Reference proteome</keyword>
<evidence type="ECO:0000256" key="8">
    <source>
        <dbReference type="SAM" id="Phobius"/>
    </source>
</evidence>
<dbReference type="InterPro" id="IPR036097">
    <property type="entry name" value="HisK_dim/P_sf"/>
</dbReference>